<dbReference type="Pfam" id="PF00083">
    <property type="entry name" value="Sugar_tr"/>
    <property type="match status" value="1"/>
</dbReference>
<evidence type="ECO:0000256" key="1">
    <source>
        <dbReference type="ARBA" id="ARBA00004141"/>
    </source>
</evidence>
<feature type="transmembrane region" description="Helical" evidence="9">
    <location>
        <begin position="177"/>
        <end position="197"/>
    </location>
</feature>
<feature type="transmembrane region" description="Helical" evidence="9">
    <location>
        <begin position="330"/>
        <end position="351"/>
    </location>
</feature>
<feature type="transmembrane region" description="Helical" evidence="9">
    <location>
        <begin position="266"/>
        <end position="288"/>
    </location>
</feature>
<evidence type="ECO:0000256" key="8">
    <source>
        <dbReference type="SAM" id="MobiDB-lite"/>
    </source>
</evidence>
<gene>
    <name evidence="11" type="ORF">FALBO_8721</name>
</gene>
<evidence type="ECO:0000256" key="5">
    <source>
        <dbReference type="ARBA" id="ARBA00022989"/>
    </source>
</evidence>
<comment type="similarity">
    <text evidence="2 7">Belongs to the major facilitator superfamily. Sugar transporter (TC 2.A.1.1) family.</text>
</comment>
<dbReference type="Gene3D" id="1.20.1250.20">
    <property type="entry name" value="MFS general substrate transporter like domains"/>
    <property type="match status" value="1"/>
</dbReference>
<dbReference type="InterPro" id="IPR036259">
    <property type="entry name" value="MFS_trans_sf"/>
</dbReference>
<evidence type="ECO:0000256" key="2">
    <source>
        <dbReference type="ARBA" id="ARBA00010992"/>
    </source>
</evidence>
<feature type="compositionally biased region" description="Polar residues" evidence="8">
    <location>
        <begin position="482"/>
        <end position="496"/>
    </location>
</feature>
<reference evidence="11 12" key="1">
    <citation type="submission" date="2020-01" db="EMBL/GenBank/DDBJ databases">
        <title>Identification and distribution of gene clusters putatively required for synthesis of sphingolipid metabolism inhibitors in phylogenetically diverse species of the filamentous fungus Fusarium.</title>
        <authorList>
            <person name="Kim H.-S."/>
            <person name="Busman M."/>
            <person name="Brown D.W."/>
            <person name="Divon H."/>
            <person name="Uhlig S."/>
            <person name="Proctor R.H."/>
        </authorList>
    </citation>
    <scope>NUCLEOTIDE SEQUENCE [LARGE SCALE GENOMIC DNA]</scope>
    <source>
        <strain evidence="11 12">NRRL 20459</strain>
    </source>
</reference>
<dbReference type="PROSITE" id="PS00217">
    <property type="entry name" value="SUGAR_TRANSPORT_2"/>
    <property type="match status" value="1"/>
</dbReference>
<dbReference type="InterPro" id="IPR005828">
    <property type="entry name" value="MFS_sugar_transport-like"/>
</dbReference>
<keyword evidence="11" id="KW-0762">Sugar transport</keyword>
<evidence type="ECO:0000256" key="6">
    <source>
        <dbReference type="ARBA" id="ARBA00023136"/>
    </source>
</evidence>
<feature type="transmembrane region" description="Helical" evidence="9">
    <location>
        <begin position="300"/>
        <end position="323"/>
    </location>
</feature>
<dbReference type="GO" id="GO:0016020">
    <property type="term" value="C:membrane"/>
    <property type="evidence" value="ECO:0007669"/>
    <property type="project" value="UniProtKB-SubCell"/>
</dbReference>
<dbReference type="PANTHER" id="PTHR48022:SF4">
    <property type="entry name" value="MAJOR FACILITATOR SUPERFAMILY (MFS) PROFILE DOMAIN-CONTAINING PROTEIN-RELATED"/>
    <property type="match status" value="1"/>
</dbReference>
<dbReference type="NCBIfam" id="TIGR00879">
    <property type="entry name" value="SP"/>
    <property type="match status" value="1"/>
</dbReference>
<dbReference type="PRINTS" id="PR00171">
    <property type="entry name" value="SUGRTRNSPORT"/>
</dbReference>
<feature type="transmembrane region" description="Helical" evidence="9">
    <location>
        <begin position="144"/>
        <end position="162"/>
    </location>
</feature>
<dbReference type="OrthoDB" id="6612291at2759"/>
<keyword evidence="3 7" id="KW-0813">Transport</keyword>
<evidence type="ECO:0000313" key="12">
    <source>
        <dbReference type="Proteomes" id="UP000554235"/>
    </source>
</evidence>
<feature type="transmembrane region" description="Helical" evidence="9">
    <location>
        <begin position="108"/>
        <end position="132"/>
    </location>
</feature>
<dbReference type="PROSITE" id="PS00216">
    <property type="entry name" value="SUGAR_TRANSPORT_1"/>
    <property type="match status" value="1"/>
</dbReference>
<dbReference type="InterPro" id="IPR005829">
    <property type="entry name" value="Sugar_transporter_CS"/>
</dbReference>
<feature type="transmembrane region" description="Helical" evidence="9">
    <location>
        <begin position="59"/>
        <end position="76"/>
    </location>
</feature>
<keyword evidence="4 9" id="KW-0812">Transmembrane</keyword>
<keyword evidence="6 9" id="KW-0472">Membrane</keyword>
<dbReference type="InterPro" id="IPR003663">
    <property type="entry name" value="Sugar/inositol_transpt"/>
</dbReference>
<protein>
    <submittedName>
        <fullName evidence="11">Sugar transporter</fullName>
    </submittedName>
</protein>
<dbReference type="InterPro" id="IPR020846">
    <property type="entry name" value="MFS_dom"/>
</dbReference>
<keyword evidence="5 9" id="KW-1133">Transmembrane helix</keyword>
<proteinExistence type="inferred from homology"/>
<feature type="transmembrane region" description="Helical" evidence="9">
    <location>
        <begin position="433"/>
        <end position="452"/>
    </location>
</feature>
<evidence type="ECO:0000256" key="4">
    <source>
        <dbReference type="ARBA" id="ARBA00022692"/>
    </source>
</evidence>
<evidence type="ECO:0000256" key="7">
    <source>
        <dbReference type="RuleBase" id="RU003346"/>
    </source>
</evidence>
<sequence length="503" mass="55438">MSRLGTFRVSYLVALCCIGSFLFAYDTGIVGGVLSLESFQRDMGMTPESKATVSSNSASLLQAGAFFACFFVWPFTARYGRRWSIVLASFVFNIGAILQLFYPNNSVATWYAGRVISGLGVGIATVIIPMFSAEMAPKTIRGQLGSMFQFFFTLGVFTSYWIDYAVAEHMPATTAQWRIPVGLQLVPGGVLGLGMLLTKESTRWLAKVGRHEEALESLVWVRGGELTPEVQKEMDEILAGIAEEDRITEGLTWKEYLLPANRWRMFIVVTLQIGVQLTGNTSLAYFSPQIFNAVGAGSNAFLFSGFFGLVKVVACLFFLLFLVERIGRKGSLLIGAFMMGVYMLIVAIITATHPPVAGGGMTSASVASLTMIYLEAMTYNISWGPVPWLYMSEIFPTRIREGGIAVGTATQWLWNFAFSQITPHAVDNLGWKTFLMFSIFNFALVVYAWFIIKETKGRSLEEMELIFNAKHTQIDLERSRSLEGSGSPKTSSQADTNVVGAKD</sequence>
<dbReference type="AlphaFoldDB" id="A0A8H4L7E8"/>
<dbReference type="EMBL" id="JAADYS010001189">
    <property type="protein sequence ID" value="KAF4464440.1"/>
    <property type="molecule type" value="Genomic_DNA"/>
</dbReference>
<comment type="caution">
    <text evidence="11">The sequence shown here is derived from an EMBL/GenBank/DDBJ whole genome shotgun (WGS) entry which is preliminary data.</text>
</comment>
<feature type="transmembrane region" description="Helical" evidence="9">
    <location>
        <begin position="83"/>
        <end position="102"/>
    </location>
</feature>
<evidence type="ECO:0000256" key="9">
    <source>
        <dbReference type="SAM" id="Phobius"/>
    </source>
</evidence>
<dbReference type="Proteomes" id="UP000554235">
    <property type="component" value="Unassembled WGS sequence"/>
</dbReference>
<name>A0A8H4L7E8_9HYPO</name>
<feature type="region of interest" description="Disordered" evidence="8">
    <location>
        <begin position="478"/>
        <end position="503"/>
    </location>
</feature>
<dbReference type="PROSITE" id="PS50850">
    <property type="entry name" value="MFS"/>
    <property type="match status" value="1"/>
</dbReference>
<dbReference type="SUPFAM" id="SSF103473">
    <property type="entry name" value="MFS general substrate transporter"/>
    <property type="match status" value="1"/>
</dbReference>
<keyword evidence="12" id="KW-1185">Reference proteome</keyword>
<feature type="domain" description="Major facilitator superfamily (MFS) profile" evidence="10">
    <location>
        <begin position="12"/>
        <end position="456"/>
    </location>
</feature>
<dbReference type="FunFam" id="1.20.1250.20:FF:000090">
    <property type="entry name" value="MFS sugar transporter, putative"/>
    <property type="match status" value="1"/>
</dbReference>
<dbReference type="InterPro" id="IPR050360">
    <property type="entry name" value="MFS_Sugar_Transporters"/>
</dbReference>
<evidence type="ECO:0000259" key="10">
    <source>
        <dbReference type="PROSITE" id="PS50850"/>
    </source>
</evidence>
<dbReference type="PANTHER" id="PTHR48022">
    <property type="entry name" value="PLASTIDIC GLUCOSE TRANSPORTER 4"/>
    <property type="match status" value="1"/>
</dbReference>
<evidence type="ECO:0000256" key="3">
    <source>
        <dbReference type="ARBA" id="ARBA00022448"/>
    </source>
</evidence>
<evidence type="ECO:0000313" key="11">
    <source>
        <dbReference type="EMBL" id="KAF4464440.1"/>
    </source>
</evidence>
<accession>A0A8H4L7E8</accession>
<dbReference type="GO" id="GO:0005351">
    <property type="term" value="F:carbohydrate:proton symporter activity"/>
    <property type="evidence" value="ECO:0007669"/>
    <property type="project" value="TreeGrafter"/>
</dbReference>
<comment type="subcellular location">
    <subcellularLocation>
        <location evidence="1">Membrane</location>
        <topology evidence="1">Multi-pass membrane protein</topology>
    </subcellularLocation>
</comment>
<organism evidence="11 12">
    <name type="scientific">Fusarium albosuccineum</name>
    <dbReference type="NCBI Taxonomy" id="1237068"/>
    <lineage>
        <taxon>Eukaryota</taxon>
        <taxon>Fungi</taxon>
        <taxon>Dikarya</taxon>
        <taxon>Ascomycota</taxon>
        <taxon>Pezizomycotina</taxon>
        <taxon>Sordariomycetes</taxon>
        <taxon>Hypocreomycetidae</taxon>
        <taxon>Hypocreales</taxon>
        <taxon>Nectriaceae</taxon>
        <taxon>Fusarium</taxon>
        <taxon>Fusarium decemcellulare species complex</taxon>
    </lineage>
</organism>